<dbReference type="InterPro" id="IPR005467">
    <property type="entry name" value="His_kinase_dom"/>
</dbReference>
<dbReference type="InterPro" id="IPR036641">
    <property type="entry name" value="HPT_dom_sf"/>
</dbReference>
<dbReference type="SMART" id="SM00091">
    <property type="entry name" value="PAS"/>
    <property type="match status" value="1"/>
</dbReference>
<feature type="domain" description="Histidine kinase" evidence="8">
    <location>
        <begin position="362"/>
        <end position="580"/>
    </location>
</feature>
<dbReference type="Proteomes" id="UP000813672">
    <property type="component" value="Unassembled WGS sequence"/>
</dbReference>
<dbReference type="InterPro" id="IPR036890">
    <property type="entry name" value="HATPase_C_sf"/>
</dbReference>
<dbReference type="InterPro" id="IPR003594">
    <property type="entry name" value="HATPase_dom"/>
</dbReference>
<keyword evidence="7" id="KW-0472">Membrane</keyword>
<dbReference type="SUPFAM" id="SSF47226">
    <property type="entry name" value="Histidine-containing phosphotransfer domain, HPT domain"/>
    <property type="match status" value="1"/>
</dbReference>
<dbReference type="CDD" id="cd00130">
    <property type="entry name" value="PAS"/>
    <property type="match status" value="1"/>
</dbReference>
<comment type="catalytic activity">
    <reaction evidence="1">
        <text>ATP + protein L-histidine = ADP + protein N-phospho-L-histidine.</text>
        <dbReference type="EC" id="2.7.13.3"/>
    </reaction>
</comment>
<dbReference type="SMART" id="SM00448">
    <property type="entry name" value="REC"/>
    <property type="match status" value="1"/>
</dbReference>
<dbReference type="FunFam" id="3.30.565.10:FF:000006">
    <property type="entry name" value="Sensor histidine kinase WalK"/>
    <property type="match status" value="1"/>
</dbReference>
<evidence type="ECO:0000256" key="1">
    <source>
        <dbReference type="ARBA" id="ARBA00000085"/>
    </source>
</evidence>
<dbReference type="InterPro" id="IPR000014">
    <property type="entry name" value="PAS"/>
</dbReference>
<dbReference type="SUPFAM" id="SSF55785">
    <property type="entry name" value="PYP-like sensor domain (PAS domain)"/>
    <property type="match status" value="1"/>
</dbReference>
<dbReference type="CDD" id="cd17546">
    <property type="entry name" value="REC_hyHK_CKI1_RcsC-like"/>
    <property type="match status" value="1"/>
</dbReference>
<evidence type="ECO:0000259" key="10">
    <source>
        <dbReference type="PROSITE" id="PS50112"/>
    </source>
</evidence>
<evidence type="ECO:0000259" key="8">
    <source>
        <dbReference type="PROSITE" id="PS50109"/>
    </source>
</evidence>
<dbReference type="PROSITE" id="PS50109">
    <property type="entry name" value="HIS_KIN"/>
    <property type="match status" value="1"/>
</dbReference>
<feature type="transmembrane region" description="Helical" evidence="7">
    <location>
        <begin position="12"/>
        <end position="29"/>
    </location>
</feature>
<dbReference type="Gene3D" id="3.30.565.10">
    <property type="entry name" value="Histidine kinase-like ATPase, C-terminal domain"/>
    <property type="match status" value="1"/>
</dbReference>
<dbReference type="PROSITE" id="PS50112">
    <property type="entry name" value="PAS"/>
    <property type="match status" value="1"/>
</dbReference>
<dbReference type="SMART" id="SM00388">
    <property type="entry name" value="HisKA"/>
    <property type="match status" value="1"/>
</dbReference>
<dbReference type="CDD" id="cd16922">
    <property type="entry name" value="HATPase_EvgS-ArcB-TorS-like"/>
    <property type="match status" value="1"/>
</dbReference>
<evidence type="ECO:0000313" key="12">
    <source>
        <dbReference type="EMBL" id="MCE8539811.1"/>
    </source>
</evidence>
<feature type="modified residue" description="4-aspartylphosphate" evidence="6">
    <location>
        <position position="653"/>
    </location>
</feature>
<dbReference type="InterPro" id="IPR001789">
    <property type="entry name" value="Sig_transdc_resp-reg_receiver"/>
</dbReference>
<feature type="domain" description="Response regulatory" evidence="9">
    <location>
        <begin position="604"/>
        <end position="721"/>
    </location>
</feature>
<evidence type="ECO:0000259" key="11">
    <source>
        <dbReference type="PROSITE" id="PS50113"/>
    </source>
</evidence>
<dbReference type="SUPFAM" id="SSF55874">
    <property type="entry name" value="ATPase domain of HSP90 chaperone/DNA topoisomerase II/histidine kinase"/>
    <property type="match status" value="1"/>
</dbReference>
<dbReference type="InterPro" id="IPR011006">
    <property type="entry name" value="CheY-like_superfamily"/>
</dbReference>
<organism evidence="12 13">
    <name type="scientific">Ruegeria pomeroyi</name>
    <dbReference type="NCBI Taxonomy" id="89184"/>
    <lineage>
        <taxon>Bacteria</taxon>
        <taxon>Pseudomonadati</taxon>
        <taxon>Pseudomonadota</taxon>
        <taxon>Alphaproteobacteria</taxon>
        <taxon>Rhodobacterales</taxon>
        <taxon>Roseobacteraceae</taxon>
        <taxon>Ruegeria</taxon>
    </lineage>
</organism>
<accession>A0A9Q3WP95</accession>
<evidence type="ECO:0000313" key="13">
    <source>
        <dbReference type="Proteomes" id="UP000813672"/>
    </source>
</evidence>
<dbReference type="EMBL" id="JAGQAF010000017">
    <property type="protein sequence ID" value="MCE8539811.1"/>
    <property type="molecule type" value="Genomic_DNA"/>
</dbReference>
<comment type="caution">
    <text evidence="12">The sequence shown here is derived from an EMBL/GenBank/DDBJ whole genome shotgun (WGS) entry which is preliminary data.</text>
</comment>
<dbReference type="Pfam" id="PF02518">
    <property type="entry name" value="HATPase_c"/>
    <property type="match status" value="1"/>
</dbReference>
<dbReference type="GO" id="GO:0000155">
    <property type="term" value="F:phosphorelay sensor kinase activity"/>
    <property type="evidence" value="ECO:0007669"/>
    <property type="project" value="InterPro"/>
</dbReference>
<sequence>MISSFRRRLRTGFWLALVLLLIVYSALLGREAMVRLESLSTAATDDIRWNMSQLEVELLRLQSAAFKAQDGGATDLQQLRTRFDIFYSRTQIVLRGALYAEARAIPEVQHRLISVRLFLDASLSIFDGPERDLAERLPELLRLVEQVSPELRDLALTIVNTSARAADIQRAKVSETLKRLALSVLVLLVALTIVALFLLRLYQSSQMVSAEKDAVKSRFEAAVQSSLDAVLVVDTDGRIIEFNGGAEAMFGYAQSEVLGQPMADLIIPPEYRARHDEGMRRFREHGTSRVVGRGHLRLEGMRKSGEVFPVELSISLAETSDQLVFVSFLRDITNRLRTEDELREARDTAQAGAQAKAQLLTVMSHEMRTPLNGILGSLDLIERDQLSPKQLRLARAIRVSGELLLTQVNRVLELSRLESGMIDFPQEPFALMPMVQRLTESLIAAAEERGNQLRADLIGDDPGIVLGNRIALQQALINLLGNAIKFTRDGEITLEVERLADGRQVEFRISDTGIGIPARDLERIFDEFVTIDTAYDRENPGTGLGLSITRRLVWAMGGEIEVESIENEGSLFLIRLPLGPGDMAEDVTESEKGARVPRSLAGKRVLVIEDNDINRMLLQDMLQDFGCEVALARNGFEGVSTASKRRYDLLLVDISMPGKDGLETLHEIRAQQGPSSSAPAIAITAHAREEDMERFVATGFDRFLAKPISMAQLEKALGSALPVSATAQVADPSVAQDFISRFGEMRYRGYLLEMVDALCGISDDLSHGELSDALKARVHEQAGSAAILGRADLHMLLQEIETISAAEWPLRRGILLERLKMELEATRAETTRR</sequence>
<dbReference type="CDD" id="cd00082">
    <property type="entry name" value="HisKA"/>
    <property type="match status" value="1"/>
</dbReference>
<dbReference type="SUPFAM" id="SSF47384">
    <property type="entry name" value="Homodimeric domain of signal transducing histidine kinase"/>
    <property type="match status" value="1"/>
</dbReference>
<dbReference type="EC" id="2.7.13.3" evidence="2"/>
<dbReference type="PANTHER" id="PTHR43047">
    <property type="entry name" value="TWO-COMPONENT HISTIDINE PROTEIN KINASE"/>
    <property type="match status" value="1"/>
</dbReference>
<dbReference type="PROSITE" id="PS50110">
    <property type="entry name" value="RESPONSE_REGULATORY"/>
    <property type="match status" value="1"/>
</dbReference>
<evidence type="ECO:0000256" key="5">
    <source>
        <dbReference type="ARBA" id="ARBA00022777"/>
    </source>
</evidence>
<feature type="transmembrane region" description="Helical" evidence="7">
    <location>
        <begin position="180"/>
        <end position="202"/>
    </location>
</feature>
<dbReference type="SMART" id="SM00387">
    <property type="entry name" value="HATPase_c"/>
    <property type="match status" value="1"/>
</dbReference>
<dbReference type="SUPFAM" id="SSF52172">
    <property type="entry name" value="CheY-like"/>
    <property type="match status" value="1"/>
</dbReference>
<dbReference type="Pfam" id="PF00512">
    <property type="entry name" value="HisKA"/>
    <property type="match status" value="1"/>
</dbReference>
<keyword evidence="5" id="KW-0418">Kinase</keyword>
<keyword evidence="7" id="KW-0812">Transmembrane</keyword>
<reference evidence="12" key="1">
    <citation type="journal article" date="2021" name="Environ. Microbiol.">
        <title>Cryptic niche differentiation of novel sediment ecotypes of Rugeria pomeroyi correlates with nitrate respiration.</title>
        <authorList>
            <person name="Lin X."/>
            <person name="McNichol J."/>
            <person name="Chu X."/>
            <person name="Qian Y."/>
            <person name="Luo H."/>
        </authorList>
    </citation>
    <scope>NUCLEOTIDE SEQUENCE</scope>
    <source>
        <strain evidence="12">SZCCDBB064</strain>
    </source>
</reference>
<dbReference type="NCBIfam" id="TIGR00229">
    <property type="entry name" value="sensory_box"/>
    <property type="match status" value="1"/>
</dbReference>
<dbReference type="InterPro" id="IPR004358">
    <property type="entry name" value="Sig_transdc_His_kin-like_C"/>
</dbReference>
<evidence type="ECO:0000259" key="9">
    <source>
        <dbReference type="PROSITE" id="PS50110"/>
    </source>
</evidence>
<gene>
    <name evidence="12" type="ORF">KBY27_20305</name>
</gene>
<dbReference type="InterPro" id="IPR035965">
    <property type="entry name" value="PAS-like_dom_sf"/>
</dbReference>
<protein>
    <recommendedName>
        <fullName evidence="2">histidine kinase</fullName>
        <ecNumber evidence="2">2.7.13.3</ecNumber>
    </recommendedName>
</protein>
<dbReference type="InterPro" id="IPR000700">
    <property type="entry name" value="PAS-assoc_C"/>
</dbReference>
<dbReference type="InterPro" id="IPR036097">
    <property type="entry name" value="HisK_dim/P_sf"/>
</dbReference>
<evidence type="ECO:0000256" key="2">
    <source>
        <dbReference type="ARBA" id="ARBA00012438"/>
    </source>
</evidence>
<dbReference type="AlphaFoldDB" id="A0A9Q3WP95"/>
<evidence type="ECO:0000256" key="3">
    <source>
        <dbReference type="ARBA" id="ARBA00022553"/>
    </source>
</evidence>
<dbReference type="PRINTS" id="PR00344">
    <property type="entry name" value="BCTRLSENSOR"/>
</dbReference>
<evidence type="ECO:0000256" key="7">
    <source>
        <dbReference type="SAM" id="Phobius"/>
    </source>
</evidence>
<dbReference type="Gene3D" id="1.10.287.130">
    <property type="match status" value="1"/>
</dbReference>
<dbReference type="PROSITE" id="PS50113">
    <property type="entry name" value="PAC"/>
    <property type="match status" value="1"/>
</dbReference>
<keyword evidence="4" id="KW-0808">Transferase</keyword>
<name>A0A9Q3WP95_9RHOB</name>
<keyword evidence="3 6" id="KW-0597">Phosphoprotein</keyword>
<dbReference type="PANTHER" id="PTHR43047:SF64">
    <property type="entry name" value="HISTIDINE KINASE CONTAINING CHEY-HOMOLOGOUS RECEIVER DOMAIN AND PAS DOMAIN-RELATED"/>
    <property type="match status" value="1"/>
</dbReference>
<dbReference type="Pfam" id="PF13426">
    <property type="entry name" value="PAS_9"/>
    <property type="match status" value="1"/>
</dbReference>
<evidence type="ECO:0000256" key="4">
    <source>
        <dbReference type="ARBA" id="ARBA00022679"/>
    </source>
</evidence>
<dbReference type="InterPro" id="IPR003661">
    <property type="entry name" value="HisK_dim/P_dom"/>
</dbReference>
<dbReference type="Gene3D" id="3.40.50.2300">
    <property type="match status" value="1"/>
</dbReference>
<evidence type="ECO:0000256" key="6">
    <source>
        <dbReference type="PROSITE-ProRule" id="PRU00169"/>
    </source>
</evidence>
<feature type="domain" description="PAS" evidence="10">
    <location>
        <begin position="215"/>
        <end position="286"/>
    </location>
</feature>
<dbReference type="Pfam" id="PF00072">
    <property type="entry name" value="Response_reg"/>
    <property type="match status" value="1"/>
</dbReference>
<feature type="domain" description="PAC" evidence="11">
    <location>
        <begin position="294"/>
        <end position="344"/>
    </location>
</feature>
<proteinExistence type="predicted"/>
<keyword evidence="7" id="KW-1133">Transmembrane helix</keyword>
<dbReference type="Gene3D" id="3.30.450.20">
    <property type="entry name" value="PAS domain"/>
    <property type="match status" value="1"/>
</dbReference>